<comment type="caution">
    <text evidence="1">The sequence shown here is derived from an EMBL/GenBank/DDBJ whole genome shotgun (WGS) entry which is preliminary data.</text>
</comment>
<keyword evidence="2" id="KW-1185">Reference proteome</keyword>
<protein>
    <submittedName>
        <fullName evidence="1">Protein LOW PSII ACCUMULATION 1, chloroplastic-like isoform X2</fullName>
    </submittedName>
</protein>
<dbReference type="Proteomes" id="UP001567538">
    <property type="component" value="Unassembled WGS sequence"/>
</dbReference>
<sequence>MPPASSSLLISKSRKLSPSYSFWASIEAAKITHGRLADYSPTPSSTSPEVSAADADSCVNMRLSLSAKGRLRCS</sequence>
<organism evidence="1 2">
    <name type="scientific">Salvia divinorum</name>
    <name type="common">Maria pastora</name>
    <name type="synonym">Diviner's sage</name>
    <dbReference type="NCBI Taxonomy" id="28513"/>
    <lineage>
        <taxon>Eukaryota</taxon>
        <taxon>Viridiplantae</taxon>
        <taxon>Streptophyta</taxon>
        <taxon>Embryophyta</taxon>
        <taxon>Tracheophyta</taxon>
        <taxon>Spermatophyta</taxon>
        <taxon>Magnoliopsida</taxon>
        <taxon>eudicotyledons</taxon>
        <taxon>Gunneridae</taxon>
        <taxon>Pentapetalae</taxon>
        <taxon>asterids</taxon>
        <taxon>lamiids</taxon>
        <taxon>Lamiales</taxon>
        <taxon>Lamiaceae</taxon>
        <taxon>Nepetoideae</taxon>
        <taxon>Mentheae</taxon>
        <taxon>Salviinae</taxon>
        <taxon>Salvia</taxon>
        <taxon>Salvia subgen. Calosphace</taxon>
    </lineage>
</organism>
<evidence type="ECO:0000313" key="2">
    <source>
        <dbReference type="Proteomes" id="UP001567538"/>
    </source>
</evidence>
<name>A0ABD1HPN5_SALDI</name>
<evidence type="ECO:0000313" key="1">
    <source>
        <dbReference type="EMBL" id="KAL1558420.1"/>
    </source>
</evidence>
<dbReference type="EMBL" id="JBEAFC010000004">
    <property type="protein sequence ID" value="KAL1558420.1"/>
    <property type="molecule type" value="Genomic_DNA"/>
</dbReference>
<gene>
    <name evidence="1" type="ORF">AAHA92_08891</name>
</gene>
<dbReference type="AlphaFoldDB" id="A0ABD1HPN5"/>
<proteinExistence type="predicted"/>
<reference evidence="1 2" key="1">
    <citation type="submission" date="2024-06" db="EMBL/GenBank/DDBJ databases">
        <title>A chromosome level genome sequence of Diviner's sage (Salvia divinorum).</title>
        <authorList>
            <person name="Ford S.A."/>
            <person name="Ro D.-K."/>
            <person name="Ness R.W."/>
            <person name="Phillips M.A."/>
        </authorList>
    </citation>
    <scope>NUCLEOTIDE SEQUENCE [LARGE SCALE GENOMIC DNA]</scope>
    <source>
        <strain evidence="1">SAF-2024a</strain>
        <tissue evidence="1">Leaf</tissue>
    </source>
</reference>
<accession>A0ABD1HPN5</accession>